<dbReference type="AlphaFoldDB" id="A0A265N586"/>
<keyword evidence="6 7" id="KW-0472">Membrane</keyword>
<dbReference type="GO" id="GO:0005886">
    <property type="term" value="C:plasma membrane"/>
    <property type="evidence" value="ECO:0007669"/>
    <property type="project" value="UniProtKB-SubCell"/>
</dbReference>
<evidence type="ECO:0000256" key="7">
    <source>
        <dbReference type="RuleBase" id="RU363032"/>
    </source>
</evidence>
<evidence type="ECO:0000313" key="10">
    <source>
        <dbReference type="Proteomes" id="UP000216498"/>
    </source>
</evidence>
<evidence type="ECO:0000256" key="4">
    <source>
        <dbReference type="ARBA" id="ARBA00022692"/>
    </source>
</evidence>
<feature type="transmembrane region" description="Helical" evidence="7">
    <location>
        <begin position="115"/>
        <end position="136"/>
    </location>
</feature>
<gene>
    <name evidence="9" type="ORF">CIL03_18090</name>
</gene>
<evidence type="ECO:0000256" key="6">
    <source>
        <dbReference type="ARBA" id="ARBA00023136"/>
    </source>
</evidence>
<comment type="subcellular location">
    <subcellularLocation>
        <location evidence="1 7">Cell membrane</location>
        <topology evidence="1 7">Multi-pass membrane protein</topology>
    </subcellularLocation>
</comment>
<dbReference type="CDD" id="cd06261">
    <property type="entry name" value="TM_PBP2"/>
    <property type="match status" value="1"/>
</dbReference>
<sequence length="286" mass="32067">MMKERTRNIKTQRVFSRLQIGLVFGFLLIYFVVIAYPLIWMVISSFKDTATIFGDTWGLPQEWKIGNYATAWDLGISSYFLNSVLVTTLTCFITVLISAFAAYALSRFEFKGKMFFFLLISAGLMFSPQVSLVPLYQLTQDLGIYNTYWALILPYVAFQIPLTVLLFRAHFLGIDKELEESAFLDGCTSMGVLFRIILPLSTPIVLTATVLISFFAWNEFMFSLVFLDDDSLKTIPTGLLAFRGAVSTNWGVMLAGLTISALPIVILFLLTQKYFISGLAEGGVKG</sequence>
<feature type="transmembrane region" description="Helical" evidence="7">
    <location>
        <begin position="192"/>
        <end position="217"/>
    </location>
</feature>
<evidence type="ECO:0000256" key="2">
    <source>
        <dbReference type="ARBA" id="ARBA00022448"/>
    </source>
</evidence>
<dbReference type="SUPFAM" id="SSF161098">
    <property type="entry name" value="MetI-like"/>
    <property type="match status" value="1"/>
</dbReference>
<comment type="similarity">
    <text evidence="7">Belongs to the binding-protein-dependent transport system permease family.</text>
</comment>
<dbReference type="PROSITE" id="PS50928">
    <property type="entry name" value="ABC_TM1"/>
    <property type="match status" value="1"/>
</dbReference>
<dbReference type="InterPro" id="IPR000515">
    <property type="entry name" value="MetI-like"/>
</dbReference>
<feature type="transmembrane region" description="Helical" evidence="7">
    <location>
        <begin position="250"/>
        <end position="270"/>
    </location>
</feature>
<dbReference type="OrthoDB" id="187395at2"/>
<feature type="domain" description="ABC transmembrane type-1" evidence="8">
    <location>
        <begin position="80"/>
        <end position="271"/>
    </location>
</feature>
<proteinExistence type="inferred from homology"/>
<keyword evidence="4 7" id="KW-0812">Transmembrane</keyword>
<accession>A0A265N586</accession>
<dbReference type="Pfam" id="PF00528">
    <property type="entry name" value="BPD_transp_1"/>
    <property type="match status" value="1"/>
</dbReference>
<feature type="transmembrane region" description="Helical" evidence="7">
    <location>
        <begin position="79"/>
        <end position="103"/>
    </location>
</feature>
<evidence type="ECO:0000313" key="9">
    <source>
        <dbReference type="EMBL" id="OZU87203.1"/>
    </source>
</evidence>
<dbReference type="Proteomes" id="UP000216498">
    <property type="component" value="Unassembled WGS sequence"/>
</dbReference>
<evidence type="ECO:0000256" key="3">
    <source>
        <dbReference type="ARBA" id="ARBA00022475"/>
    </source>
</evidence>
<reference evidence="9 10" key="1">
    <citation type="submission" date="2017-08" db="EMBL/GenBank/DDBJ databases">
        <title>Virgibacillus indicus sp. nov. and Virgibacillus profoundi sp. nov, two moderately halophilic bacteria isolated from marine sediment by using the Microfluidic Streak Plate.</title>
        <authorList>
            <person name="Xu B."/>
            <person name="Hu B."/>
            <person name="Wang J."/>
            <person name="Zhu Y."/>
            <person name="Huang L."/>
            <person name="Du W."/>
            <person name="Huang Y."/>
        </authorList>
    </citation>
    <scope>NUCLEOTIDE SEQUENCE [LARGE SCALE GENOMIC DNA]</scope>
    <source>
        <strain evidence="9 10">IO3-P2-C2</strain>
    </source>
</reference>
<organism evidence="9 10">
    <name type="scientific">Virgibacillus indicus</name>
    <dbReference type="NCBI Taxonomy" id="2024554"/>
    <lineage>
        <taxon>Bacteria</taxon>
        <taxon>Bacillati</taxon>
        <taxon>Bacillota</taxon>
        <taxon>Bacilli</taxon>
        <taxon>Bacillales</taxon>
        <taxon>Bacillaceae</taxon>
        <taxon>Virgibacillus</taxon>
    </lineage>
</organism>
<dbReference type="PANTHER" id="PTHR43744:SF12">
    <property type="entry name" value="ABC TRANSPORTER PERMEASE PROTEIN MG189-RELATED"/>
    <property type="match status" value="1"/>
</dbReference>
<dbReference type="Gene3D" id="1.10.3720.10">
    <property type="entry name" value="MetI-like"/>
    <property type="match status" value="1"/>
</dbReference>
<feature type="transmembrane region" description="Helical" evidence="7">
    <location>
        <begin position="20"/>
        <end position="43"/>
    </location>
</feature>
<evidence type="ECO:0000256" key="1">
    <source>
        <dbReference type="ARBA" id="ARBA00004651"/>
    </source>
</evidence>
<dbReference type="GO" id="GO:0055085">
    <property type="term" value="P:transmembrane transport"/>
    <property type="evidence" value="ECO:0007669"/>
    <property type="project" value="InterPro"/>
</dbReference>
<keyword evidence="10" id="KW-1185">Reference proteome</keyword>
<name>A0A265N586_9BACI</name>
<dbReference type="RefSeq" id="WP_094887287.1">
    <property type="nucleotide sequence ID" value="NZ_NPMS01000013.1"/>
</dbReference>
<dbReference type="PANTHER" id="PTHR43744">
    <property type="entry name" value="ABC TRANSPORTER PERMEASE PROTEIN MG189-RELATED-RELATED"/>
    <property type="match status" value="1"/>
</dbReference>
<dbReference type="InterPro" id="IPR035906">
    <property type="entry name" value="MetI-like_sf"/>
</dbReference>
<feature type="transmembrane region" description="Helical" evidence="7">
    <location>
        <begin position="148"/>
        <end position="171"/>
    </location>
</feature>
<keyword evidence="2 7" id="KW-0813">Transport</keyword>
<protein>
    <submittedName>
        <fullName evidence="9">ABC transporter permease</fullName>
    </submittedName>
</protein>
<keyword evidence="3" id="KW-1003">Cell membrane</keyword>
<evidence type="ECO:0000259" key="8">
    <source>
        <dbReference type="PROSITE" id="PS50928"/>
    </source>
</evidence>
<dbReference type="EMBL" id="NPMS01000013">
    <property type="protein sequence ID" value="OZU87203.1"/>
    <property type="molecule type" value="Genomic_DNA"/>
</dbReference>
<evidence type="ECO:0000256" key="5">
    <source>
        <dbReference type="ARBA" id="ARBA00022989"/>
    </source>
</evidence>
<comment type="caution">
    <text evidence="9">The sequence shown here is derived from an EMBL/GenBank/DDBJ whole genome shotgun (WGS) entry which is preliminary data.</text>
</comment>
<keyword evidence="5 7" id="KW-1133">Transmembrane helix</keyword>